<reference evidence="3" key="1">
    <citation type="submission" date="2016-02" db="EMBL/GenBank/DDBJ databases">
        <authorList>
            <person name="Holder M.E."/>
            <person name="Ajami N.J."/>
            <person name="Petrosino J.F."/>
        </authorList>
    </citation>
    <scope>NUCLEOTIDE SEQUENCE [LARGE SCALE GENOMIC DNA]</scope>
    <source>
        <strain evidence="3">CCUG 45958</strain>
    </source>
</reference>
<keyword evidence="1" id="KW-1133">Transmembrane helix</keyword>
<feature type="transmembrane region" description="Helical" evidence="1">
    <location>
        <begin position="65"/>
        <end position="84"/>
    </location>
</feature>
<protein>
    <submittedName>
        <fullName evidence="2">Uncharacterized protein</fullName>
    </submittedName>
</protein>
<dbReference type="KEGG" id="dfi:AXF13_10980"/>
<keyword evidence="1" id="KW-0812">Transmembrane</keyword>
<dbReference type="AlphaFoldDB" id="A0A0X8JL56"/>
<keyword evidence="1" id="KW-0472">Membrane</keyword>
<sequence>MSSAMGLAKLGSALRQNWLLALLVLVQSVLNIESGHGLGLTFVFAAQLGSVWLLYGKSCAYIAKVYFFTFSVIIFVLAVTNLKMDFLFRYMAIESALVLQAALLGLISAAASVPFVFWKKKQRAGMWQIPAAIFFTSIAAFTMIALLVLVYSIAVGKQL</sequence>
<feature type="transmembrane region" description="Helical" evidence="1">
    <location>
        <begin position="96"/>
        <end position="117"/>
    </location>
</feature>
<keyword evidence="3" id="KW-1185">Reference proteome</keyword>
<organism evidence="2 3">
    <name type="scientific">Desulfovibrio fairfieldensis</name>
    <dbReference type="NCBI Taxonomy" id="44742"/>
    <lineage>
        <taxon>Bacteria</taxon>
        <taxon>Pseudomonadati</taxon>
        <taxon>Thermodesulfobacteriota</taxon>
        <taxon>Desulfovibrionia</taxon>
        <taxon>Desulfovibrionales</taxon>
        <taxon>Desulfovibrionaceae</taxon>
        <taxon>Desulfovibrio</taxon>
    </lineage>
</organism>
<feature type="transmembrane region" description="Helical" evidence="1">
    <location>
        <begin position="41"/>
        <end position="58"/>
    </location>
</feature>
<evidence type="ECO:0000256" key="1">
    <source>
        <dbReference type="SAM" id="Phobius"/>
    </source>
</evidence>
<name>A0A0X8JL56_9BACT</name>
<dbReference type="RefSeq" id="WP_062253260.1">
    <property type="nucleotide sequence ID" value="NZ_CP014229.1"/>
</dbReference>
<feature type="transmembrane region" description="Helical" evidence="1">
    <location>
        <begin position="129"/>
        <end position="154"/>
    </location>
</feature>
<dbReference type="STRING" id="44742.AXF13_10980"/>
<dbReference type="EMBL" id="CP014229">
    <property type="protein sequence ID" value="AMD90597.1"/>
    <property type="molecule type" value="Genomic_DNA"/>
</dbReference>
<gene>
    <name evidence="2" type="ORF">AXF13_10980</name>
</gene>
<accession>A0A0X8JL56</accession>
<proteinExistence type="predicted"/>
<evidence type="ECO:0000313" key="2">
    <source>
        <dbReference type="EMBL" id="AMD90597.1"/>
    </source>
</evidence>
<evidence type="ECO:0000313" key="3">
    <source>
        <dbReference type="Proteomes" id="UP000069241"/>
    </source>
</evidence>
<dbReference type="Proteomes" id="UP000069241">
    <property type="component" value="Chromosome"/>
</dbReference>